<keyword evidence="9" id="KW-0325">Glycoprotein</keyword>
<dbReference type="InterPro" id="IPR052672">
    <property type="entry name" value="Type1_Cytokine_Rcpt_Type2"/>
</dbReference>
<dbReference type="EMBL" id="VZRY01001260">
    <property type="protein sequence ID" value="NWW86071.1"/>
    <property type="molecule type" value="Genomic_DNA"/>
</dbReference>
<dbReference type="OrthoDB" id="8945484at2759"/>
<protein>
    <submittedName>
        <fullName evidence="13">I12R1 protein</fullName>
    </submittedName>
</protein>
<evidence type="ECO:0000256" key="3">
    <source>
        <dbReference type="ARBA" id="ARBA00022692"/>
    </source>
</evidence>
<evidence type="ECO:0000256" key="11">
    <source>
        <dbReference type="SAM" id="SignalP"/>
    </source>
</evidence>
<evidence type="ECO:0000259" key="12">
    <source>
        <dbReference type="PROSITE" id="PS50853"/>
    </source>
</evidence>
<evidence type="ECO:0000256" key="9">
    <source>
        <dbReference type="ARBA" id="ARBA00023180"/>
    </source>
</evidence>
<feature type="non-terminal residue" evidence="13">
    <location>
        <position position="719"/>
    </location>
</feature>
<keyword evidence="5" id="KW-0677">Repeat</keyword>
<evidence type="ECO:0000256" key="4">
    <source>
        <dbReference type="ARBA" id="ARBA00022729"/>
    </source>
</evidence>
<evidence type="ECO:0000256" key="5">
    <source>
        <dbReference type="ARBA" id="ARBA00022737"/>
    </source>
</evidence>
<reference evidence="13 14" key="1">
    <citation type="submission" date="2019-09" db="EMBL/GenBank/DDBJ databases">
        <title>Bird 10,000 Genomes (B10K) Project - Family phase.</title>
        <authorList>
            <person name="Zhang G."/>
        </authorList>
    </citation>
    <scope>NUCLEOTIDE SEQUENCE [LARGE SCALE GENOMIC DNA]</scope>
    <source>
        <strain evidence="13">B10K-DU-029-58</strain>
        <tissue evidence="13">Muscle</tissue>
    </source>
</reference>
<evidence type="ECO:0000256" key="6">
    <source>
        <dbReference type="ARBA" id="ARBA00022989"/>
    </source>
</evidence>
<gene>
    <name evidence="13" type="primary">Il12rb1</name>
    <name evidence="13" type="ORF">RHYJUB_R00376</name>
</gene>
<keyword evidence="7" id="KW-0472">Membrane</keyword>
<dbReference type="SUPFAM" id="SSF49265">
    <property type="entry name" value="Fibronectin type III"/>
    <property type="match status" value="1"/>
</dbReference>
<evidence type="ECO:0000256" key="8">
    <source>
        <dbReference type="ARBA" id="ARBA00023170"/>
    </source>
</evidence>
<evidence type="ECO:0000313" key="14">
    <source>
        <dbReference type="Proteomes" id="UP000570016"/>
    </source>
</evidence>
<accession>A0A7K6RJI3</accession>
<dbReference type="PANTHER" id="PTHR48423:SF1">
    <property type="entry name" value="INTERLEUKIN-27 RECEPTOR SUBUNIT ALPHA"/>
    <property type="match status" value="1"/>
</dbReference>
<dbReference type="CDD" id="cd00063">
    <property type="entry name" value="FN3"/>
    <property type="match status" value="1"/>
</dbReference>
<keyword evidence="8" id="KW-0675">Receptor</keyword>
<feature type="region of interest" description="Disordered" evidence="10">
    <location>
        <begin position="654"/>
        <end position="689"/>
    </location>
</feature>
<feature type="non-terminal residue" evidence="13">
    <location>
        <position position="1"/>
    </location>
</feature>
<evidence type="ECO:0000256" key="2">
    <source>
        <dbReference type="ARBA" id="ARBA00008921"/>
    </source>
</evidence>
<keyword evidence="6" id="KW-1133">Transmembrane helix</keyword>
<keyword evidence="3" id="KW-0812">Transmembrane</keyword>
<feature type="signal peptide" evidence="11">
    <location>
        <begin position="1"/>
        <end position="18"/>
    </location>
</feature>
<sequence>LRRCSIPAFLICWGLGCGSPQLLPSPAGTTTTPGFSCWKQCHYRSFLCSWPPYGPAGNTSYLLMLCYTTPRLCQQFKAGTRTTYTLKHQRVYVLTNVTVWLEAHWGGHFHRTPNLTLFLDEAVQLDPPSTKMPFTRTGDRLQLRMPWPQCHRGDQPPQREARFRRMGDSNWTQVKTPFARASSRRDVTCTLGGDGAFEVQLRHKSLHWSSYWSSWSSSIFVPKEILASPVLSYQLGKLGRGGQRVLRLGWQRAPREQGNVTYTLQARMLACRCAETAKEDPVVLETGVTAHNLTLSGAEYEILLTAANAVGTGPVRQLHVPAEQRADFGFKNISVAGSTVTARWEAPSPGFAYCFERQPLWEAPKQGVCIQRNFTAESIHGRILAGAYLVSPVPATGVLEALACYRLAVHGWAPARGWSTFALRHRYASNASLTVPIRINASAGDAAVILQWSPSPRAACPGALAKYLICHAAKGDNVTYDEADATASHYTLQNLRPSTSYRVGVWEVMAESGGSCSTWRHFQTKGPQGAAWKYNLKYLGISLVLPAMAAIYQLSKKRARRLLFPPLPKPIASKAIQFSASEMSQGQPRPGFLEPSERFSAAELLTEPNPGKETDDAGTRPDTPQPGPTAEELVTVCPPGCETELPFAYRRQEVLSPDGFPPPGSTGHLASEEEEEEEEEEGRQGLCQPLVPIALLISDKPIIIRDEEGWDPSPEKSVL</sequence>
<evidence type="ECO:0000256" key="10">
    <source>
        <dbReference type="SAM" id="MobiDB-lite"/>
    </source>
</evidence>
<name>A0A7K6RJI3_9AVES</name>
<comment type="subcellular location">
    <subcellularLocation>
        <location evidence="1">Membrane</location>
        <topology evidence="1">Single-pass type I membrane protein</topology>
    </subcellularLocation>
</comment>
<organism evidence="13 14">
    <name type="scientific">Rhynochetos jubatus</name>
    <name type="common">kagu</name>
    <dbReference type="NCBI Taxonomy" id="54386"/>
    <lineage>
        <taxon>Eukaryota</taxon>
        <taxon>Metazoa</taxon>
        <taxon>Chordata</taxon>
        <taxon>Craniata</taxon>
        <taxon>Vertebrata</taxon>
        <taxon>Euteleostomi</taxon>
        <taxon>Archelosauria</taxon>
        <taxon>Archosauria</taxon>
        <taxon>Dinosauria</taxon>
        <taxon>Saurischia</taxon>
        <taxon>Theropoda</taxon>
        <taxon>Coelurosauria</taxon>
        <taxon>Aves</taxon>
        <taxon>Neognathae</taxon>
        <taxon>Neoaves</taxon>
        <taxon>Phaethontimorphae</taxon>
        <taxon>Eurypygiformes</taxon>
        <taxon>Rhynochetidae</taxon>
        <taxon>Rhynochetos</taxon>
    </lineage>
</organism>
<dbReference type="AlphaFoldDB" id="A0A7K6RJI3"/>
<dbReference type="Pfam" id="PF00041">
    <property type="entry name" value="fn3"/>
    <property type="match status" value="1"/>
</dbReference>
<dbReference type="InterPro" id="IPR003961">
    <property type="entry name" value="FN3_dom"/>
</dbReference>
<evidence type="ECO:0000256" key="7">
    <source>
        <dbReference type="ARBA" id="ARBA00023136"/>
    </source>
</evidence>
<dbReference type="PANTHER" id="PTHR48423">
    <property type="entry name" value="INTERLEUKIN-27 RECEPTOR SUBUNIT ALPHA"/>
    <property type="match status" value="1"/>
</dbReference>
<evidence type="ECO:0000313" key="13">
    <source>
        <dbReference type="EMBL" id="NWW86071.1"/>
    </source>
</evidence>
<dbReference type="GO" id="GO:0005886">
    <property type="term" value="C:plasma membrane"/>
    <property type="evidence" value="ECO:0007669"/>
    <property type="project" value="UniProtKB-ARBA"/>
</dbReference>
<feature type="region of interest" description="Disordered" evidence="10">
    <location>
        <begin position="607"/>
        <end position="633"/>
    </location>
</feature>
<comment type="similarity">
    <text evidence="2">Belongs to the type I cytokine receptor family. Type 2 subfamily.</text>
</comment>
<dbReference type="InterPro" id="IPR013783">
    <property type="entry name" value="Ig-like_fold"/>
</dbReference>
<evidence type="ECO:0000256" key="1">
    <source>
        <dbReference type="ARBA" id="ARBA00004479"/>
    </source>
</evidence>
<feature type="compositionally biased region" description="Acidic residues" evidence="10">
    <location>
        <begin position="672"/>
        <end position="681"/>
    </location>
</feature>
<keyword evidence="4 11" id="KW-0732">Signal</keyword>
<proteinExistence type="inferred from homology"/>
<keyword evidence="14" id="KW-1185">Reference proteome</keyword>
<feature type="compositionally biased region" description="Basic and acidic residues" evidence="10">
    <location>
        <begin position="610"/>
        <end position="619"/>
    </location>
</feature>
<dbReference type="InterPro" id="IPR036116">
    <property type="entry name" value="FN3_sf"/>
</dbReference>
<comment type="caution">
    <text evidence="13">The sequence shown here is derived from an EMBL/GenBank/DDBJ whole genome shotgun (WGS) entry which is preliminary data.</text>
</comment>
<feature type="chain" id="PRO_5029804066" evidence="11">
    <location>
        <begin position="19"/>
        <end position="719"/>
    </location>
</feature>
<feature type="domain" description="Fibronectin type-III" evidence="12">
    <location>
        <begin position="433"/>
        <end position="527"/>
    </location>
</feature>
<dbReference type="Proteomes" id="UP000570016">
    <property type="component" value="Unassembled WGS sequence"/>
</dbReference>
<dbReference type="Gene3D" id="2.60.40.10">
    <property type="entry name" value="Immunoglobulins"/>
    <property type="match status" value="2"/>
</dbReference>
<dbReference type="PROSITE" id="PS50853">
    <property type="entry name" value="FN3"/>
    <property type="match status" value="1"/>
</dbReference>